<evidence type="ECO:0000313" key="3">
    <source>
        <dbReference type="Proteomes" id="UP000239772"/>
    </source>
</evidence>
<dbReference type="RefSeq" id="WP_106334867.1">
    <property type="nucleotide sequence ID" value="NZ_PVZS01000001.1"/>
</dbReference>
<evidence type="ECO:0000256" key="1">
    <source>
        <dbReference type="SAM" id="Phobius"/>
    </source>
</evidence>
<dbReference type="AlphaFoldDB" id="A0A2T1HZH1"/>
<name>A0A2T1HZH1_9HYPH</name>
<gene>
    <name evidence="2" type="ORF">SLNSH_01535</name>
</gene>
<feature type="transmembrane region" description="Helical" evidence="1">
    <location>
        <begin position="49"/>
        <end position="67"/>
    </location>
</feature>
<proteinExistence type="predicted"/>
<keyword evidence="1" id="KW-0472">Membrane</keyword>
<keyword evidence="1" id="KW-1133">Transmembrane helix</keyword>
<feature type="transmembrane region" description="Helical" evidence="1">
    <location>
        <begin position="12"/>
        <end position="37"/>
    </location>
</feature>
<keyword evidence="1" id="KW-0812">Transmembrane</keyword>
<sequence length="78" mass="8212">MAASGSLNSKNLMTVVSLGILVGTEIVGLALAAGWALAGLLQLGATWEYAFMAVFGTVGMYALFRFMKRAISVEPIRS</sequence>
<organism evidence="2 3">
    <name type="scientific">Alsobacter soli</name>
    <dbReference type="NCBI Taxonomy" id="2109933"/>
    <lineage>
        <taxon>Bacteria</taxon>
        <taxon>Pseudomonadati</taxon>
        <taxon>Pseudomonadota</taxon>
        <taxon>Alphaproteobacteria</taxon>
        <taxon>Hyphomicrobiales</taxon>
        <taxon>Alsobacteraceae</taxon>
        <taxon>Alsobacter</taxon>
    </lineage>
</organism>
<evidence type="ECO:0000313" key="2">
    <source>
        <dbReference type="EMBL" id="PSC07082.1"/>
    </source>
</evidence>
<dbReference type="EMBL" id="PVZS01000001">
    <property type="protein sequence ID" value="PSC07082.1"/>
    <property type="molecule type" value="Genomic_DNA"/>
</dbReference>
<accession>A0A2T1HZH1</accession>
<protein>
    <submittedName>
        <fullName evidence="2">Uncharacterized protein</fullName>
    </submittedName>
</protein>
<keyword evidence="3" id="KW-1185">Reference proteome</keyword>
<dbReference type="OrthoDB" id="8451445at2"/>
<reference evidence="3" key="1">
    <citation type="submission" date="2018-03" db="EMBL/GenBank/DDBJ databases">
        <authorList>
            <person name="Sun L."/>
            <person name="Liu H."/>
            <person name="Chen W."/>
            <person name="Huang K."/>
            <person name="Liu W."/>
            <person name="Gao X."/>
        </authorList>
    </citation>
    <scope>NUCLEOTIDE SEQUENCE [LARGE SCALE GENOMIC DNA]</scope>
    <source>
        <strain evidence="3">SH9</strain>
    </source>
</reference>
<dbReference type="Proteomes" id="UP000239772">
    <property type="component" value="Unassembled WGS sequence"/>
</dbReference>
<comment type="caution">
    <text evidence="2">The sequence shown here is derived from an EMBL/GenBank/DDBJ whole genome shotgun (WGS) entry which is preliminary data.</text>
</comment>